<organism evidence="2 3">
    <name type="scientific">Streptomyces thermolilacinus SPC6</name>
    <dbReference type="NCBI Taxonomy" id="1306406"/>
    <lineage>
        <taxon>Bacteria</taxon>
        <taxon>Bacillati</taxon>
        <taxon>Actinomycetota</taxon>
        <taxon>Actinomycetes</taxon>
        <taxon>Kitasatosporales</taxon>
        <taxon>Streptomycetaceae</taxon>
        <taxon>Streptomyces</taxon>
    </lineage>
</organism>
<dbReference type="Proteomes" id="UP000095329">
    <property type="component" value="Unassembled WGS sequence"/>
</dbReference>
<accession>A0A1D3DRB4</accession>
<feature type="compositionally biased region" description="Low complexity" evidence="1">
    <location>
        <begin position="118"/>
        <end position="128"/>
    </location>
</feature>
<proteinExistence type="predicted"/>
<feature type="region of interest" description="Disordered" evidence="1">
    <location>
        <begin position="197"/>
        <end position="216"/>
    </location>
</feature>
<reference evidence="2 3" key="1">
    <citation type="journal article" date="2013" name="Genome Announc.">
        <title>Genome Sequence of Streptomyces violaceusniger Strain SPC6, a Halotolerant Streptomycete That Exhibits Rapid Growth and Development.</title>
        <authorList>
            <person name="Chen X."/>
            <person name="Zhang B."/>
            <person name="Zhang W."/>
            <person name="Wu X."/>
            <person name="Zhang M."/>
            <person name="Chen T."/>
            <person name="Liu G."/>
            <person name="Dyson P."/>
        </authorList>
    </citation>
    <scope>NUCLEOTIDE SEQUENCE [LARGE SCALE GENOMIC DNA]</scope>
    <source>
        <strain evidence="2 3">SPC6</strain>
    </source>
</reference>
<feature type="region of interest" description="Disordered" evidence="1">
    <location>
        <begin position="108"/>
        <end position="175"/>
    </location>
</feature>
<dbReference type="AlphaFoldDB" id="A0A1D3DRB4"/>
<dbReference type="STRING" id="1306406.J116_010515"/>
<comment type="caution">
    <text evidence="2">The sequence shown here is derived from an EMBL/GenBank/DDBJ whole genome shotgun (WGS) entry which is preliminary data.</text>
</comment>
<evidence type="ECO:0000313" key="3">
    <source>
        <dbReference type="Proteomes" id="UP000095329"/>
    </source>
</evidence>
<evidence type="ECO:0000313" key="2">
    <source>
        <dbReference type="EMBL" id="OEJ94851.1"/>
    </source>
</evidence>
<protein>
    <submittedName>
        <fullName evidence="2">Uncharacterized protein</fullName>
    </submittedName>
</protein>
<name>A0A1D3DRB4_9ACTN</name>
<sequence length="216" mass="22725">MRGEALLGPEGEPPHPRVEAVGAHDQVEVLYRPGREPDPHRPAAALPQCGDGVPVHPLDPVPGPVLEQPHEVVAHQLDVVAVEPPAAGGVLGAAVDLVAFGVQHGHAAHPRAHGAGGPSRSMRSSTSRATPGTSTAWPPSRGAAARSTTVGAKPYRRSQWASAEPAMPPPETSTFSMETPWVYEVSALNVRRKPTLTPICASTEKPRDPTPQQPLY</sequence>
<dbReference type="EMBL" id="ASHX02000001">
    <property type="protein sequence ID" value="OEJ94851.1"/>
    <property type="molecule type" value="Genomic_DNA"/>
</dbReference>
<gene>
    <name evidence="2" type="ORF">J116_010515</name>
</gene>
<feature type="region of interest" description="Disordered" evidence="1">
    <location>
        <begin position="1"/>
        <end position="53"/>
    </location>
</feature>
<evidence type="ECO:0000256" key="1">
    <source>
        <dbReference type="SAM" id="MobiDB-lite"/>
    </source>
</evidence>
<keyword evidence="3" id="KW-1185">Reference proteome</keyword>